<comment type="caution">
    <text evidence="2">The sequence shown here is derived from an EMBL/GenBank/DDBJ whole genome shotgun (WGS) entry which is preliminary data.</text>
</comment>
<feature type="transmembrane region" description="Helical" evidence="1">
    <location>
        <begin position="114"/>
        <end position="133"/>
    </location>
</feature>
<reference evidence="2 3" key="1">
    <citation type="submission" date="2019-12" db="EMBL/GenBank/DDBJ databases">
        <title>Draft genome sequences Bradyrhizobium cajani AMBPC1010, Bradyrhizobium pachyrhizi AMBPC1040 and Bradyrhizobium yuanmingense ALSPC3051, three plant growth promoting strains isolated from nodules of Cajanus cajan L. in Dominican Republic.</title>
        <authorList>
            <person name="Flores-Felix J.D."/>
            <person name="Araujo J."/>
            <person name="Diaz-Alcantara C."/>
            <person name="Gonzalez-Andres F."/>
            <person name="Velazquez E."/>
        </authorList>
    </citation>
    <scope>NUCLEOTIDE SEQUENCE [LARGE SCALE GENOMIC DNA]</scope>
    <source>
        <strain evidence="2 3">1010</strain>
    </source>
</reference>
<feature type="transmembrane region" description="Helical" evidence="1">
    <location>
        <begin position="81"/>
        <end position="102"/>
    </location>
</feature>
<dbReference type="RefSeq" id="WP_157334838.1">
    <property type="nucleotide sequence ID" value="NZ_JANADL010000021.1"/>
</dbReference>
<organism evidence="2 3">
    <name type="scientific">Bradyrhizobium cajani</name>
    <dbReference type="NCBI Taxonomy" id="1928661"/>
    <lineage>
        <taxon>Bacteria</taxon>
        <taxon>Pseudomonadati</taxon>
        <taxon>Pseudomonadota</taxon>
        <taxon>Alphaproteobacteria</taxon>
        <taxon>Hyphomicrobiales</taxon>
        <taxon>Nitrobacteraceae</taxon>
        <taxon>Bradyrhizobium</taxon>
    </lineage>
</organism>
<protein>
    <submittedName>
        <fullName evidence="2">DUF805 domain-containing protein</fullName>
    </submittedName>
</protein>
<dbReference type="EMBL" id="WQNE01000034">
    <property type="protein sequence ID" value="MVT77398.1"/>
    <property type="molecule type" value="Genomic_DNA"/>
</dbReference>
<dbReference type="GO" id="GO:0005886">
    <property type="term" value="C:plasma membrane"/>
    <property type="evidence" value="ECO:0007669"/>
    <property type="project" value="TreeGrafter"/>
</dbReference>
<evidence type="ECO:0000256" key="1">
    <source>
        <dbReference type="SAM" id="Phobius"/>
    </source>
</evidence>
<evidence type="ECO:0000313" key="3">
    <source>
        <dbReference type="Proteomes" id="UP000449969"/>
    </source>
</evidence>
<keyword evidence="3" id="KW-1185">Reference proteome</keyword>
<dbReference type="InterPro" id="IPR008523">
    <property type="entry name" value="DUF805"/>
</dbReference>
<dbReference type="Proteomes" id="UP000449969">
    <property type="component" value="Unassembled WGS sequence"/>
</dbReference>
<feature type="transmembrane region" description="Helical" evidence="1">
    <location>
        <begin position="20"/>
        <end position="39"/>
    </location>
</feature>
<gene>
    <name evidence="2" type="ORF">GPL20_30840</name>
</gene>
<sequence>MNLQKILFSFDGRIGRRTYWLAILALIVAVPVLTFAPFLLGSEEWAVLIVALTSQFIWLLSLWPILAVGSKRLHDRNKNGWWLLAFWLLPFALFAGGLGIVLFDDPRTGRSGDFATGSVLLLASLPPALWGIVELGILPGTKGPNPYGADPAQQPT</sequence>
<dbReference type="OrthoDB" id="9812349at2"/>
<accession>A0A844TEC3</accession>
<feature type="transmembrane region" description="Helical" evidence="1">
    <location>
        <begin position="45"/>
        <end position="69"/>
    </location>
</feature>
<dbReference type="AlphaFoldDB" id="A0A844TEC3"/>
<proteinExistence type="predicted"/>
<name>A0A844TEC3_9BRAD</name>
<keyword evidence="1" id="KW-0812">Transmembrane</keyword>
<dbReference type="Pfam" id="PF05656">
    <property type="entry name" value="DUF805"/>
    <property type="match status" value="1"/>
</dbReference>
<keyword evidence="1" id="KW-0472">Membrane</keyword>
<dbReference type="PANTHER" id="PTHR34980">
    <property type="entry name" value="INNER MEMBRANE PROTEIN-RELATED-RELATED"/>
    <property type="match status" value="1"/>
</dbReference>
<evidence type="ECO:0000313" key="2">
    <source>
        <dbReference type="EMBL" id="MVT77398.1"/>
    </source>
</evidence>
<keyword evidence="1" id="KW-1133">Transmembrane helix</keyword>